<reference evidence="2" key="1">
    <citation type="submission" date="2020-08" db="EMBL/GenBank/DDBJ databases">
        <title>Bridging the membrane lipid divide: bacteria of the FCB group superphylum have the potential to synthesize archaeal ether lipids.</title>
        <authorList>
            <person name="Villanueva L."/>
            <person name="von Meijenfeldt F.A.B."/>
            <person name="Westbye A.B."/>
            <person name="Yadav S."/>
            <person name="Hopmans E.C."/>
            <person name="Dutilh B.E."/>
            <person name="Sinninghe Damste J.S."/>
        </authorList>
    </citation>
    <scope>NUCLEOTIDE SEQUENCE</scope>
    <source>
        <strain evidence="2">NIOZ-UU159</strain>
    </source>
</reference>
<keyword evidence="1" id="KW-0472">Membrane</keyword>
<name>A0A7S9XGH1_9VIRU</name>
<organism evidence="2">
    <name type="scientific">Virus NIOZ-UU159</name>
    <dbReference type="NCBI Taxonomy" id="2763270"/>
    <lineage>
        <taxon>Viruses</taxon>
    </lineage>
</organism>
<gene>
    <name evidence="2" type="ORF">NIOZUU159_00141</name>
</gene>
<evidence type="ECO:0000256" key="1">
    <source>
        <dbReference type="SAM" id="Phobius"/>
    </source>
</evidence>
<dbReference type="EMBL" id="MW030591">
    <property type="protein sequence ID" value="QPI16648.1"/>
    <property type="molecule type" value="Genomic_DNA"/>
</dbReference>
<proteinExistence type="predicted"/>
<feature type="transmembrane region" description="Helical" evidence="1">
    <location>
        <begin position="27"/>
        <end position="47"/>
    </location>
</feature>
<evidence type="ECO:0000313" key="2">
    <source>
        <dbReference type="EMBL" id="QPI16648.1"/>
    </source>
</evidence>
<keyword evidence="1" id="KW-0812">Transmembrane</keyword>
<sequence>MFHYLYFLANDGNFIILSIKHLLDDDLLLTLLLVLLSIVLESLQMLIRPTIMKLLLFIVVLGLVEQVC</sequence>
<accession>A0A7S9XGH1</accession>
<protein>
    <submittedName>
        <fullName evidence="2">Uncharacterized protein</fullName>
    </submittedName>
</protein>
<keyword evidence="1" id="KW-1133">Transmembrane helix</keyword>